<evidence type="ECO:0000313" key="4">
    <source>
        <dbReference type="Proteomes" id="UP000182409"/>
    </source>
</evidence>
<evidence type="ECO:0000259" key="2">
    <source>
        <dbReference type="Pfam" id="PF13086"/>
    </source>
</evidence>
<evidence type="ECO:0000313" key="3">
    <source>
        <dbReference type="EMBL" id="SEB55043.1"/>
    </source>
</evidence>
<proteinExistence type="predicted"/>
<gene>
    <name evidence="3" type="ORF">SAMN05443244_1076</name>
</gene>
<evidence type="ECO:0000256" key="1">
    <source>
        <dbReference type="SAM" id="MobiDB-lite"/>
    </source>
</evidence>
<sequence>MRRAIGAEPLSEVWFPYPCALAHENYEGGRCGRERSAEEGGGRREAAEDREEASSLLRCSGNATKNECYIGPIPHPRRSQLSSMEKSTIRELAKSVSSYFLNYLETDFKKQQTPGRRLQLQREGGLRVGLSLARYASLNAAFWSALSVPATELEPVVVSRRAFTTTLSDRFRDAVRKAITATPSEAYTLVRQQIVGRAESTLAESEYADGWVTDMFRASAEEICERIVHPLLSLLEPVIRRDAQSLLETTYDLEGELTNILLQPLNDDLSTALYTLASVGKTDDLWEVLTRLFTRDHSSTVLMEYFETFAAADAYTDVKQLVAASKSRENLDLYLYVGVLRFQKNAFPLFYIPLTVEMEEETTKYRISLKPQVLVYKRAIDFVLQETNVRAEATSPVSERILYATGEQAICELLTVPTTQVLSALRLPPDFRIAAEQMENADTPRYSLESSLHLAVYDKSDESLLNDYEELLTAARGDGGPILDLFEGMIRSVVLDDPISVDRKVSDGWDGLGIGDRMVQPSPIPINEEQSKIIAALKQPDCRFVLVEGPPGTGKSHTISAIAFDAILAKKSVLLLSDKNEALDVVENKLEQTLASVRPSGLDFPNPILRLGKEGNNFRTLLQGSAVQQINDFNRAARTRETAVKSELDATVHELKSDLEKTAAALAGIPLQRIVERNVVK</sequence>
<reference evidence="3 4" key="1">
    <citation type="submission" date="2016-10" db="EMBL/GenBank/DDBJ databases">
        <authorList>
            <person name="de Groot N.N."/>
        </authorList>
    </citation>
    <scope>NUCLEOTIDE SEQUENCE [LARGE SCALE GENOMIC DNA]</scope>
    <source>
        <strain evidence="3 4">AB35.6</strain>
    </source>
</reference>
<protein>
    <submittedName>
        <fullName evidence="3">AAA domain-containing protein</fullName>
    </submittedName>
</protein>
<dbReference type="AlphaFoldDB" id="A0A1H4K9C8"/>
<dbReference type="SUPFAM" id="SSF52540">
    <property type="entry name" value="P-loop containing nucleoside triphosphate hydrolases"/>
    <property type="match status" value="1"/>
</dbReference>
<dbReference type="Gene3D" id="3.40.50.300">
    <property type="entry name" value="P-loop containing nucleotide triphosphate hydrolases"/>
    <property type="match status" value="1"/>
</dbReference>
<accession>A0A1H4K9C8</accession>
<dbReference type="GO" id="GO:0004386">
    <property type="term" value="F:helicase activity"/>
    <property type="evidence" value="ECO:0007669"/>
    <property type="project" value="InterPro"/>
</dbReference>
<feature type="compositionally biased region" description="Basic and acidic residues" evidence="1">
    <location>
        <begin position="30"/>
        <end position="47"/>
    </location>
</feature>
<name>A0A1H4K9C8_9BACT</name>
<dbReference type="Proteomes" id="UP000182409">
    <property type="component" value="Unassembled WGS sequence"/>
</dbReference>
<dbReference type="InterPro" id="IPR041677">
    <property type="entry name" value="DNA2/NAM7_AAA_11"/>
</dbReference>
<dbReference type="InterPro" id="IPR027417">
    <property type="entry name" value="P-loop_NTPase"/>
</dbReference>
<dbReference type="Pfam" id="PF13086">
    <property type="entry name" value="AAA_11"/>
    <property type="match status" value="1"/>
</dbReference>
<organism evidence="3 4">
    <name type="scientific">Terriglobus roseus</name>
    <dbReference type="NCBI Taxonomy" id="392734"/>
    <lineage>
        <taxon>Bacteria</taxon>
        <taxon>Pseudomonadati</taxon>
        <taxon>Acidobacteriota</taxon>
        <taxon>Terriglobia</taxon>
        <taxon>Terriglobales</taxon>
        <taxon>Acidobacteriaceae</taxon>
        <taxon>Terriglobus</taxon>
    </lineage>
</organism>
<feature type="region of interest" description="Disordered" evidence="1">
    <location>
        <begin position="30"/>
        <end position="56"/>
    </location>
</feature>
<feature type="domain" description="DNA2/NAM7 helicase helicase" evidence="2">
    <location>
        <begin position="526"/>
        <end position="661"/>
    </location>
</feature>
<dbReference type="EMBL" id="FNSD01000001">
    <property type="protein sequence ID" value="SEB55043.1"/>
    <property type="molecule type" value="Genomic_DNA"/>
</dbReference>